<evidence type="ECO:0000256" key="5">
    <source>
        <dbReference type="ARBA" id="ARBA00022723"/>
    </source>
</evidence>
<name>A0AAD9R0F4_ACRCE</name>
<organism evidence="9 10">
    <name type="scientific">Acropora cervicornis</name>
    <name type="common">Staghorn coral</name>
    <dbReference type="NCBI Taxonomy" id="6130"/>
    <lineage>
        <taxon>Eukaryota</taxon>
        <taxon>Metazoa</taxon>
        <taxon>Cnidaria</taxon>
        <taxon>Anthozoa</taxon>
        <taxon>Hexacorallia</taxon>
        <taxon>Scleractinia</taxon>
        <taxon>Astrocoeniina</taxon>
        <taxon>Acroporidae</taxon>
        <taxon>Acropora</taxon>
    </lineage>
</organism>
<keyword evidence="10" id="KW-1185">Reference proteome</keyword>
<comment type="subcellular location">
    <subcellularLocation>
        <location evidence="2">Nucleus</location>
    </subcellularLocation>
</comment>
<evidence type="ECO:0000256" key="1">
    <source>
        <dbReference type="ARBA" id="ARBA00001968"/>
    </source>
</evidence>
<dbReference type="InterPro" id="IPR045249">
    <property type="entry name" value="HARBI1-like"/>
</dbReference>
<dbReference type="EMBL" id="JARQWQ010000008">
    <property type="protein sequence ID" value="KAK2570456.1"/>
    <property type="molecule type" value="Genomic_DNA"/>
</dbReference>
<keyword evidence="4" id="KW-0540">Nuclease</keyword>
<feature type="domain" description="DDE Tnp4" evidence="8">
    <location>
        <begin position="86"/>
        <end position="248"/>
    </location>
</feature>
<reference evidence="9" key="1">
    <citation type="journal article" date="2023" name="G3 (Bethesda)">
        <title>Whole genome assembly and annotation of the endangered Caribbean coral Acropora cervicornis.</title>
        <authorList>
            <person name="Selwyn J.D."/>
            <person name="Vollmer S.V."/>
        </authorList>
    </citation>
    <scope>NUCLEOTIDE SEQUENCE</scope>
    <source>
        <strain evidence="9">K2</strain>
    </source>
</reference>
<dbReference type="GO" id="GO:0046872">
    <property type="term" value="F:metal ion binding"/>
    <property type="evidence" value="ECO:0007669"/>
    <property type="project" value="UniProtKB-KW"/>
</dbReference>
<evidence type="ECO:0000256" key="6">
    <source>
        <dbReference type="ARBA" id="ARBA00022801"/>
    </source>
</evidence>
<comment type="similarity">
    <text evidence="3">Belongs to the HARBI1 family.</text>
</comment>
<comment type="cofactor">
    <cofactor evidence="1">
        <name>a divalent metal cation</name>
        <dbReference type="ChEBI" id="CHEBI:60240"/>
    </cofactor>
</comment>
<keyword evidence="6" id="KW-0378">Hydrolase</keyword>
<evidence type="ECO:0000256" key="7">
    <source>
        <dbReference type="ARBA" id="ARBA00023242"/>
    </source>
</evidence>
<reference evidence="9" key="2">
    <citation type="journal article" date="2023" name="Science">
        <title>Genomic signatures of disease resistance in endangered staghorn corals.</title>
        <authorList>
            <person name="Vollmer S.V."/>
            <person name="Selwyn J.D."/>
            <person name="Despard B.A."/>
            <person name="Roesel C.L."/>
        </authorList>
    </citation>
    <scope>NUCLEOTIDE SEQUENCE</scope>
    <source>
        <strain evidence="9">K2</strain>
    </source>
</reference>
<dbReference type="Proteomes" id="UP001249851">
    <property type="component" value="Unassembled WGS sequence"/>
</dbReference>
<dbReference type="PANTHER" id="PTHR22930">
    <property type="match status" value="1"/>
</dbReference>
<evidence type="ECO:0000313" key="10">
    <source>
        <dbReference type="Proteomes" id="UP001249851"/>
    </source>
</evidence>
<keyword evidence="5" id="KW-0479">Metal-binding</keyword>
<dbReference type="Pfam" id="PF13359">
    <property type="entry name" value="DDE_Tnp_4"/>
    <property type="match status" value="1"/>
</dbReference>
<dbReference type="InterPro" id="IPR027806">
    <property type="entry name" value="HARBI1_dom"/>
</dbReference>
<evidence type="ECO:0000259" key="8">
    <source>
        <dbReference type="Pfam" id="PF13359"/>
    </source>
</evidence>
<dbReference type="GO" id="GO:0016787">
    <property type="term" value="F:hydrolase activity"/>
    <property type="evidence" value="ECO:0007669"/>
    <property type="project" value="UniProtKB-KW"/>
</dbReference>
<evidence type="ECO:0000256" key="2">
    <source>
        <dbReference type="ARBA" id="ARBA00004123"/>
    </source>
</evidence>
<protein>
    <submittedName>
        <fullName evidence="9">Nuclease HARBI1</fullName>
    </submittedName>
</protein>
<gene>
    <name evidence="9" type="ORF">P5673_005277</name>
</gene>
<keyword evidence="7" id="KW-0539">Nucleus</keyword>
<dbReference type="GO" id="GO:0004518">
    <property type="term" value="F:nuclease activity"/>
    <property type="evidence" value="ECO:0007669"/>
    <property type="project" value="UniProtKB-KW"/>
</dbReference>
<accession>A0AAD9R0F4</accession>
<proteinExistence type="inferred from homology"/>
<dbReference type="PANTHER" id="PTHR22930:SF85">
    <property type="entry name" value="GH03217P-RELATED"/>
    <property type="match status" value="1"/>
</dbReference>
<dbReference type="GO" id="GO:0005634">
    <property type="term" value="C:nucleus"/>
    <property type="evidence" value="ECO:0007669"/>
    <property type="project" value="UniProtKB-SubCell"/>
</dbReference>
<evidence type="ECO:0000256" key="4">
    <source>
        <dbReference type="ARBA" id="ARBA00022722"/>
    </source>
</evidence>
<sequence>MRKAVPTRKKLAMTLFYFASTAEFRTIANLFGVSRAFLCNCIKDVCCAIIKNLQRRLIYIPKDDELKSILETYKEKWGFPTCAGVIDGTHIAIIAPKEDHTDYVNRKGYHSVVMQALVDCKYLFRDVVIGWPGSVHGARILSNSTIDKGNDNNLFPDIRESIGGQVVSIVILGDPAYPLLPWLLKAYPENVYTPQSQRVFNYRLSRARMTVENTFGRWKGRFRRFSKRLDMEVLGVVNLISASCIVHNRCELQRNEVL</sequence>
<evidence type="ECO:0000313" key="9">
    <source>
        <dbReference type="EMBL" id="KAK2570456.1"/>
    </source>
</evidence>
<evidence type="ECO:0000256" key="3">
    <source>
        <dbReference type="ARBA" id="ARBA00006958"/>
    </source>
</evidence>
<dbReference type="AlphaFoldDB" id="A0AAD9R0F4"/>
<comment type="caution">
    <text evidence="9">The sequence shown here is derived from an EMBL/GenBank/DDBJ whole genome shotgun (WGS) entry which is preliminary data.</text>
</comment>